<organism evidence="1 2">
    <name type="scientific">Candidatus Vogelbacteria bacterium CG10_big_fil_rev_8_21_14_0_10_51_16</name>
    <dbReference type="NCBI Taxonomy" id="1975045"/>
    <lineage>
        <taxon>Bacteria</taxon>
        <taxon>Candidatus Vogeliibacteriota</taxon>
    </lineage>
</organism>
<dbReference type="PANTHER" id="PTHR37816">
    <property type="entry name" value="YALI0E33011P"/>
    <property type="match status" value="1"/>
</dbReference>
<gene>
    <name evidence="1" type="ORF">COV10_00425</name>
</gene>
<name>A0A2H0RFD4_9BACT</name>
<comment type="caution">
    <text evidence="1">The sequence shown here is derived from an EMBL/GenBank/DDBJ whole genome shotgun (WGS) entry which is preliminary data.</text>
</comment>
<reference evidence="1 2" key="1">
    <citation type="submission" date="2017-09" db="EMBL/GenBank/DDBJ databases">
        <title>Depth-based differentiation of microbial function through sediment-hosted aquifers and enrichment of novel symbionts in the deep terrestrial subsurface.</title>
        <authorList>
            <person name="Probst A.J."/>
            <person name="Ladd B."/>
            <person name="Jarett J.K."/>
            <person name="Geller-Mcgrath D.E."/>
            <person name="Sieber C.M."/>
            <person name="Emerson J.B."/>
            <person name="Anantharaman K."/>
            <person name="Thomas B.C."/>
            <person name="Malmstrom R."/>
            <person name="Stieglmeier M."/>
            <person name="Klingl A."/>
            <person name="Woyke T."/>
            <person name="Ryan C.M."/>
            <person name="Banfield J.F."/>
        </authorList>
    </citation>
    <scope>NUCLEOTIDE SEQUENCE [LARGE SCALE GENOMIC DNA]</scope>
    <source>
        <strain evidence="1">CG10_big_fil_rev_8_21_14_0_10_51_16</strain>
    </source>
</reference>
<dbReference type="SUPFAM" id="SSF52540">
    <property type="entry name" value="P-loop containing nucleoside triphosphate hydrolases"/>
    <property type="match status" value="1"/>
</dbReference>
<accession>A0A2H0RFD4</accession>
<proteinExistence type="predicted"/>
<sequence>MKRVLVMGNSGSGKSTLARKIAEKLHLPLLHIDQLYWQPNWVATPKDVFIARLEQAVDGEEWVIDGNYLSYKEILRKRFERADIIVFLHFSRTRCFWNVFMRLWKHRGVVRPDIALGLKERIDFEFLKYIWNFPRYSHPRIETAIAQYGAEKKVVRLHNQTEVKDFLTNL</sequence>
<dbReference type="AlphaFoldDB" id="A0A2H0RFD4"/>
<dbReference type="Gene3D" id="3.40.50.300">
    <property type="entry name" value="P-loop containing nucleotide triphosphate hydrolases"/>
    <property type="match status" value="1"/>
</dbReference>
<dbReference type="InterPro" id="IPR027417">
    <property type="entry name" value="P-loop_NTPase"/>
</dbReference>
<evidence type="ECO:0000313" key="2">
    <source>
        <dbReference type="Proteomes" id="UP000228767"/>
    </source>
</evidence>
<dbReference type="PANTHER" id="PTHR37816:SF3">
    <property type="entry name" value="MODULATES DNA TOPOLOGY"/>
    <property type="match status" value="1"/>
</dbReference>
<dbReference type="EMBL" id="PCYI01000002">
    <property type="protein sequence ID" value="PIR45249.1"/>
    <property type="molecule type" value="Genomic_DNA"/>
</dbReference>
<dbReference type="Proteomes" id="UP000228767">
    <property type="component" value="Unassembled WGS sequence"/>
</dbReference>
<protein>
    <submittedName>
        <fullName evidence="1">Uncharacterized protein</fullName>
    </submittedName>
</protein>
<evidence type="ECO:0000313" key="1">
    <source>
        <dbReference type="EMBL" id="PIR45249.1"/>
    </source>
</evidence>
<dbReference type="InterPro" id="IPR052922">
    <property type="entry name" value="Cytidylate_Kinase-2"/>
</dbReference>